<dbReference type="Gene3D" id="1.10.340.30">
    <property type="entry name" value="Hypothetical protein, domain 2"/>
    <property type="match status" value="1"/>
</dbReference>
<accession>A0A9P3H8Y2</accession>
<evidence type="ECO:0000256" key="1">
    <source>
        <dbReference type="PIRSR" id="PIRSR605019-1"/>
    </source>
</evidence>
<comment type="caution">
    <text evidence="3">The sequence shown here is derived from an EMBL/GenBank/DDBJ whole genome shotgun (WGS) entry which is preliminary data.</text>
</comment>
<evidence type="ECO:0000313" key="3">
    <source>
        <dbReference type="EMBL" id="GJJ72244.1"/>
    </source>
</evidence>
<reference evidence="3" key="1">
    <citation type="submission" date="2021-11" db="EMBL/GenBank/DDBJ databases">
        <authorList>
            <person name="Herlambang A."/>
            <person name="Guo Y."/>
            <person name="Takashima Y."/>
            <person name="Nishizawa T."/>
        </authorList>
    </citation>
    <scope>NUCLEOTIDE SEQUENCE</scope>
    <source>
        <strain evidence="3">E1425</strain>
    </source>
</reference>
<feature type="binding site" evidence="1">
    <location>
        <position position="80"/>
    </location>
    <ligand>
        <name>Zn(2+)</name>
        <dbReference type="ChEBI" id="CHEBI:29105"/>
    </ligand>
</feature>
<dbReference type="AlphaFoldDB" id="A0A9P3H8Y2"/>
<gene>
    <name evidence="3" type="ORF">EMPS_04601</name>
</gene>
<sequence length="287" mass="32877">MSRRSTRIATALVKPASPATNLAPAAALKTKVEKSTSVSVKREKNPDDDGASPAITVVVKKQRVKKEPAPEPIGDGLTRCVWADSSKYPLLQQYHDNEWCIPGGFNRTNRYLFEMLILEGAQAGLSWSTVLHKREAYRDAYDNFDYNLIADTYKSPSSNERLMQTGIVKNRLKVEASMVNARLFRDLLNNEYPDQAKLEDENGFWQFLQQYKKPETPLKERQKKRREKEASGEYITRSEISDRLSEDLKKRGFKFVGTTIMHAYLVAVGIETEDLRHSKLCYRYSDE</sequence>
<protein>
    <submittedName>
        <fullName evidence="3">DNA-3-methyladenine glycosylase I</fullName>
    </submittedName>
</protein>
<feature type="binding site" evidence="1">
    <location>
        <position position="277"/>
    </location>
    <ligand>
        <name>Zn(2+)</name>
        <dbReference type="ChEBI" id="CHEBI:29105"/>
    </ligand>
</feature>
<dbReference type="GO" id="GO:0046872">
    <property type="term" value="F:metal ion binding"/>
    <property type="evidence" value="ECO:0007669"/>
    <property type="project" value="UniProtKB-KW"/>
</dbReference>
<dbReference type="PANTHER" id="PTHR30037:SF4">
    <property type="entry name" value="DNA-3-METHYLADENINE GLYCOSYLASE I"/>
    <property type="match status" value="1"/>
</dbReference>
<evidence type="ECO:0000313" key="4">
    <source>
        <dbReference type="Proteomes" id="UP000827284"/>
    </source>
</evidence>
<feature type="region of interest" description="Disordered" evidence="2">
    <location>
        <begin position="27"/>
        <end position="53"/>
    </location>
</feature>
<evidence type="ECO:0000256" key="2">
    <source>
        <dbReference type="SAM" id="MobiDB-lite"/>
    </source>
</evidence>
<dbReference type="OrthoDB" id="3941538at2759"/>
<dbReference type="GO" id="GO:0006284">
    <property type="term" value="P:base-excision repair"/>
    <property type="evidence" value="ECO:0007669"/>
    <property type="project" value="InterPro"/>
</dbReference>
<dbReference type="InterPro" id="IPR005019">
    <property type="entry name" value="Adenine_glyco"/>
</dbReference>
<keyword evidence="1" id="KW-0862">Zinc</keyword>
<feature type="binding site" evidence="1">
    <location>
        <position position="95"/>
    </location>
    <ligand>
        <name>Zn(2+)</name>
        <dbReference type="ChEBI" id="CHEBI:29105"/>
    </ligand>
</feature>
<dbReference type="Proteomes" id="UP000827284">
    <property type="component" value="Unassembled WGS sequence"/>
</dbReference>
<dbReference type="EMBL" id="BQFW01000006">
    <property type="protein sequence ID" value="GJJ72244.1"/>
    <property type="molecule type" value="Genomic_DNA"/>
</dbReference>
<dbReference type="Pfam" id="PF03352">
    <property type="entry name" value="Adenine_glyco"/>
    <property type="match status" value="1"/>
</dbReference>
<feature type="binding site" evidence="1">
    <location>
        <position position="281"/>
    </location>
    <ligand>
        <name>Zn(2+)</name>
        <dbReference type="ChEBI" id="CHEBI:29105"/>
    </ligand>
</feature>
<keyword evidence="1" id="KW-0479">Metal-binding</keyword>
<dbReference type="PANTHER" id="PTHR30037">
    <property type="entry name" value="DNA-3-METHYLADENINE GLYCOSYLASE 1"/>
    <property type="match status" value="1"/>
</dbReference>
<proteinExistence type="predicted"/>
<reference evidence="3" key="2">
    <citation type="journal article" date="2022" name="Microbiol. Resour. Announc.">
        <title>Whole-Genome Sequence of Entomortierella parvispora E1425, a Mucoromycotan Fungus Associated with Burkholderiaceae-Related Endosymbiotic Bacteria.</title>
        <authorList>
            <person name="Herlambang A."/>
            <person name="Guo Y."/>
            <person name="Takashima Y."/>
            <person name="Narisawa K."/>
            <person name="Ohta H."/>
            <person name="Nishizawa T."/>
        </authorList>
    </citation>
    <scope>NUCLEOTIDE SEQUENCE</scope>
    <source>
        <strain evidence="3">E1425</strain>
    </source>
</reference>
<dbReference type="InterPro" id="IPR052891">
    <property type="entry name" value="DNA-3mA_glycosylase"/>
</dbReference>
<name>A0A9P3H8Y2_9FUNG</name>
<organism evidence="3 4">
    <name type="scientific">Entomortierella parvispora</name>
    <dbReference type="NCBI Taxonomy" id="205924"/>
    <lineage>
        <taxon>Eukaryota</taxon>
        <taxon>Fungi</taxon>
        <taxon>Fungi incertae sedis</taxon>
        <taxon>Mucoromycota</taxon>
        <taxon>Mortierellomycotina</taxon>
        <taxon>Mortierellomycetes</taxon>
        <taxon>Mortierellales</taxon>
        <taxon>Mortierellaceae</taxon>
        <taxon>Entomortierella</taxon>
    </lineage>
</organism>
<keyword evidence="4" id="KW-1185">Reference proteome</keyword>
<feature type="compositionally biased region" description="Basic and acidic residues" evidence="2">
    <location>
        <begin position="30"/>
        <end position="47"/>
    </location>
</feature>
<dbReference type="InterPro" id="IPR011257">
    <property type="entry name" value="DNA_glycosylase"/>
</dbReference>
<dbReference type="SUPFAM" id="SSF48150">
    <property type="entry name" value="DNA-glycosylase"/>
    <property type="match status" value="1"/>
</dbReference>
<dbReference type="GO" id="GO:0008725">
    <property type="term" value="F:DNA-3-methyladenine glycosylase activity"/>
    <property type="evidence" value="ECO:0007669"/>
    <property type="project" value="InterPro"/>
</dbReference>